<evidence type="ECO:0000256" key="11">
    <source>
        <dbReference type="ARBA" id="ARBA00023239"/>
    </source>
</evidence>
<dbReference type="GO" id="GO:0003677">
    <property type="term" value="F:DNA binding"/>
    <property type="evidence" value="ECO:0007669"/>
    <property type="project" value="UniProtKB-UniRule"/>
</dbReference>
<dbReference type="EMBL" id="VJMJ01000048">
    <property type="protein sequence ID" value="KAF0740632.1"/>
    <property type="molecule type" value="Genomic_DNA"/>
</dbReference>
<dbReference type="SUPFAM" id="SSF48150">
    <property type="entry name" value="DNA-glycosylase"/>
    <property type="match status" value="1"/>
</dbReference>
<evidence type="ECO:0000256" key="14">
    <source>
        <dbReference type="SAM" id="MobiDB-lite"/>
    </source>
</evidence>
<evidence type="ECO:0000256" key="10">
    <source>
        <dbReference type="ARBA" id="ARBA00023204"/>
    </source>
</evidence>
<comment type="similarity">
    <text evidence="2 13">Belongs to the Nth/MutY family.</text>
</comment>
<keyword evidence="10 13" id="KW-0234">DNA repair</keyword>
<sequence length="272" mass="30113">MNPFAKFAHGHLEDEDSAIAKDGKKRRGDDVEGMKEQETSKGSKRQRSGNENRLEALNRLIDMREIISAPIDLYGTDKLVDNNAPMKSQRFQALVAAMLSTQTKDEITAAAMRRLHAHPEGLSTKSVREMSVEKLDAYLTPVGFHKKKAEQLKTIATVLHEQFGDDVPKTIKELTALPGIGPKVARLTLLVAWNVVDGIIVDTHVHRISNRLGWVAGTKTADATRQELEEWVPREHWGSISKLMIGLGQTTCIATKPKCALCQLSSLCPSSR</sequence>
<dbReference type="GO" id="GO:0006289">
    <property type="term" value="P:nucleotide-excision repair"/>
    <property type="evidence" value="ECO:0007669"/>
    <property type="project" value="TreeGrafter"/>
</dbReference>
<evidence type="ECO:0000259" key="15">
    <source>
        <dbReference type="SMART" id="SM00478"/>
    </source>
</evidence>
<keyword evidence="17" id="KW-1185">Reference proteome</keyword>
<evidence type="ECO:0000256" key="6">
    <source>
        <dbReference type="ARBA" id="ARBA00022801"/>
    </source>
</evidence>
<dbReference type="GO" id="GO:0046872">
    <property type="term" value="F:metal ion binding"/>
    <property type="evidence" value="ECO:0007669"/>
    <property type="project" value="UniProtKB-KW"/>
</dbReference>
<dbReference type="InterPro" id="IPR003265">
    <property type="entry name" value="HhH-GPD_domain"/>
</dbReference>
<evidence type="ECO:0000256" key="5">
    <source>
        <dbReference type="ARBA" id="ARBA00022763"/>
    </source>
</evidence>
<evidence type="ECO:0000256" key="8">
    <source>
        <dbReference type="ARBA" id="ARBA00023004"/>
    </source>
</evidence>
<evidence type="ECO:0000256" key="7">
    <source>
        <dbReference type="ARBA" id="ARBA00022946"/>
    </source>
</evidence>
<gene>
    <name evidence="13" type="primary">NTH1</name>
    <name evidence="16" type="ORF">Ae201684_004007</name>
</gene>
<dbReference type="CDD" id="cd00056">
    <property type="entry name" value="ENDO3c"/>
    <property type="match status" value="1"/>
</dbReference>
<dbReference type="SMART" id="SM00478">
    <property type="entry name" value="ENDO3c"/>
    <property type="match status" value="1"/>
</dbReference>
<dbReference type="GO" id="GO:0005739">
    <property type="term" value="C:mitochondrion"/>
    <property type="evidence" value="ECO:0007669"/>
    <property type="project" value="UniProtKB-SubCell"/>
</dbReference>
<dbReference type="InterPro" id="IPR003651">
    <property type="entry name" value="Endonuclease3_FeS-loop_motif"/>
</dbReference>
<dbReference type="InterPro" id="IPR004035">
    <property type="entry name" value="Endouclease-III_FeS-bd_BS"/>
</dbReference>
<dbReference type="Pfam" id="PF00730">
    <property type="entry name" value="HhH-GPD"/>
    <property type="match status" value="1"/>
</dbReference>
<dbReference type="PANTHER" id="PTHR43286">
    <property type="entry name" value="ENDONUCLEASE III-LIKE PROTEIN 1"/>
    <property type="match status" value="1"/>
</dbReference>
<dbReference type="Pfam" id="PF00633">
    <property type="entry name" value="HHH"/>
    <property type="match status" value="1"/>
</dbReference>
<organism evidence="16 17">
    <name type="scientific">Aphanomyces euteiches</name>
    <dbReference type="NCBI Taxonomy" id="100861"/>
    <lineage>
        <taxon>Eukaryota</taxon>
        <taxon>Sar</taxon>
        <taxon>Stramenopiles</taxon>
        <taxon>Oomycota</taxon>
        <taxon>Saprolegniomycetes</taxon>
        <taxon>Saprolegniales</taxon>
        <taxon>Verrucalvaceae</taxon>
        <taxon>Aphanomyces</taxon>
    </lineage>
</organism>
<keyword evidence="12 13" id="KW-0326">Glycosidase</keyword>
<dbReference type="GO" id="GO:0005634">
    <property type="term" value="C:nucleus"/>
    <property type="evidence" value="ECO:0007669"/>
    <property type="project" value="UniProtKB-SubCell"/>
</dbReference>
<dbReference type="Gene3D" id="1.10.340.30">
    <property type="entry name" value="Hypothetical protein, domain 2"/>
    <property type="match status" value="1"/>
</dbReference>
<comment type="subcellular location">
    <subcellularLocation>
        <location evidence="13">Nucleus</location>
    </subcellularLocation>
    <subcellularLocation>
        <location evidence="13">Mitochondrion</location>
    </subcellularLocation>
</comment>
<dbReference type="EC" id="4.2.99.18" evidence="13"/>
<dbReference type="AlphaFoldDB" id="A0A6G0XKC0"/>
<evidence type="ECO:0000256" key="2">
    <source>
        <dbReference type="ARBA" id="ARBA00008343"/>
    </source>
</evidence>
<dbReference type="SMART" id="SM00525">
    <property type="entry name" value="FES"/>
    <property type="match status" value="1"/>
</dbReference>
<evidence type="ECO:0000256" key="13">
    <source>
        <dbReference type="HAMAP-Rule" id="MF_03183"/>
    </source>
</evidence>
<evidence type="ECO:0000256" key="12">
    <source>
        <dbReference type="ARBA" id="ARBA00023295"/>
    </source>
</evidence>
<dbReference type="HAMAP" id="MF_03183">
    <property type="entry name" value="Endonuclease_III_Nth"/>
    <property type="match status" value="1"/>
</dbReference>
<protein>
    <recommendedName>
        <fullName evidence="13">Endonuclease III homolog</fullName>
        <ecNumber evidence="13">3.2.2.-</ecNumber>
        <ecNumber evidence="13">4.2.99.18</ecNumber>
    </recommendedName>
    <alternativeName>
        <fullName evidence="13">Bifunctional DNA N-glycosylase/DNA-(apurinic or apyrimidinic site) lyase</fullName>
        <shortName evidence="13">DNA glycosylase/AP lyase</shortName>
    </alternativeName>
</protein>
<keyword evidence="13" id="KW-0539">Nucleus</keyword>
<dbReference type="Proteomes" id="UP000481153">
    <property type="component" value="Unassembled WGS sequence"/>
</dbReference>
<dbReference type="VEuPathDB" id="FungiDB:AeMF1_009208"/>
<dbReference type="InterPro" id="IPR023170">
    <property type="entry name" value="HhH_base_excis_C"/>
</dbReference>
<dbReference type="GO" id="GO:0140078">
    <property type="term" value="F:class I DNA-(apurinic or apyrimidinic site) endonuclease activity"/>
    <property type="evidence" value="ECO:0007669"/>
    <property type="project" value="UniProtKB-EC"/>
</dbReference>
<feature type="compositionally biased region" description="Basic and acidic residues" evidence="14">
    <location>
        <begin position="18"/>
        <end position="41"/>
    </location>
</feature>
<dbReference type="GO" id="GO:0006285">
    <property type="term" value="P:base-excision repair, AP site formation"/>
    <property type="evidence" value="ECO:0007669"/>
    <property type="project" value="UniProtKB-UniRule"/>
</dbReference>
<evidence type="ECO:0000256" key="1">
    <source>
        <dbReference type="ARBA" id="ARBA00001966"/>
    </source>
</evidence>
<comment type="caution">
    <text evidence="13">Lacks conserved residue(s) required for the propagation of feature annotation.</text>
</comment>
<accession>A0A6G0XKC0</accession>
<feature type="region of interest" description="Disordered" evidence="14">
    <location>
        <begin position="1"/>
        <end position="51"/>
    </location>
</feature>
<dbReference type="EC" id="3.2.2.-" evidence="13"/>
<proteinExistence type="inferred from homology"/>
<comment type="catalytic activity">
    <reaction evidence="13">
        <text>2'-deoxyribonucleotide-(2'-deoxyribose 5'-phosphate)-2'-deoxyribonucleotide-DNA = a 3'-end 2'-deoxyribonucleotide-(2,3-dehydro-2,3-deoxyribose 5'-phosphate)-DNA + a 5'-end 5'-phospho-2'-deoxyribonucleoside-DNA + H(+)</text>
        <dbReference type="Rhea" id="RHEA:66592"/>
        <dbReference type="Rhea" id="RHEA-COMP:13180"/>
        <dbReference type="Rhea" id="RHEA-COMP:16897"/>
        <dbReference type="Rhea" id="RHEA-COMP:17067"/>
        <dbReference type="ChEBI" id="CHEBI:15378"/>
        <dbReference type="ChEBI" id="CHEBI:136412"/>
        <dbReference type="ChEBI" id="CHEBI:157695"/>
        <dbReference type="ChEBI" id="CHEBI:167181"/>
        <dbReference type="EC" id="4.2.99.18"/>
    </reaction>
</comment>
<dbReference type="PANTHER" id="PTHR43286:SF1">
    <property type="entry name" value="ENDONUCLEASE III-LIKE PROTEIN 1"/>
    <property type="match status" value="1"/>
</dbReference>
<dbReference type="GO" id="GO:0051539">
    <property type="term" value="F:4 iron, 4 sulfur cluster binding"/>
    <property type="evidence" value="ECO:0007669"/>
    <property type="project" value="UniProtKB-KW"/>
</dbReference>
<evidence type="ECO:0000256" key="9">
    <source>
        <dbReference type="ARBA" id="ARBA00023014"/>
    </source>
</evidence>
<evidence type="ECO:0000256" key="4">
    <source>
        <dbReference type="ARBA" id="ARBA00022723"/>
    </source>
</evidence>
<keyword evidence="8" id="KW-0408">Iron</keyword>
<keyword evidence="9" id="KW-0411">Iron-sulfur</keyword>
<dbReference type="InterPro" id="IPR000445">
    <property type="entry name" value="HhH_motif"/>
</dbReference>
<keyword evidence="4" id="KW-0479">Metal-binding</keyword>
<keyword evidence="7" id="KW-0809">Transit peptide</keyword>
<evidence type="ECO:0000256" key="3">
    <source>
        <dbReference type="ARBA" id="ARBA00022485"/>
    </source>
</evidence>
<keyword evidence="3" id="KW-0004">4Fe-4S</keyword>
<dbReference type="InterPro" id="IPR030841">
    <property type="entry name" value="NTH1"/>
</dbReference>
<comment type="cofactor">
    <cofactor evidence="1">
        <name>[4Fe-4S] cluster</name>
        <dbReference type="ChEBI" id="CHEBI:49883"/>
    </cofactor>
</comment>
<feature type="domain" description="HhH-GPD" evidence="15">
    <location>
        <begin position="99"/>
        <end position="250"/>
    </location>
</feature>
<keyword evidence="5 13" id="KW-0227">DNA damage</keyword>
<dbReference type="GO" id="GO:0000703">
    <property type="term" value="F:oxidized pyrimidine nucleobase lesion DNA N-glycosylase activity"/>
    <property type="evidence" value="ECO:0007669"/>
    <property type="project" value="UniProtKB-UniRule"/>
</dbReference>
<dbReference type="InterPro" id="IPR011257">
    <property type="entry name" value="DNA_glycosylase"/>
</dbReference>
<evidence type="ECO:0000313" key="16">
    <source>
        <dbReference type="EMBL" id="KAF0740632.1"/>
    </source>
</evidence>
<name>A0A6G0XKC0_9STRA</name>
<comment type="function">
    <text evidence="13">Bifunctional DNA N-glycosylase with associated apurinic/apyrimidinic (AP) lyase function that catalyzes the first step in base excision repair (BER), the primary repair pathway for the repair of oxidative DNA damage. The DNA N-glycosylase activity releases the damaged DNA base from DNA by cleaving the N-glycosidic bond, leaving an AP site. The AP lyase activity cleaves the phosphodiester bond 3' to the AP site by a beta-elimination. Primarily recognizes and repairs oxidative base damage of pyrimidines.</text>
</comment>
<comment type="caution">
    <text evidence="16">The sequence shown here is derived from an EMBL/GenBank/DDBJ whole genome shotgun (WGS) entry which is preliminary data.</text>
</comment>
<dbReference type="PROSITE" id="PS00764">
    <property type="entry name" value="ENDONUCLEASE_III_1"/>
    <property type="match status" value="1"/>
</dbReference>
<reference evidence="16 17" key="1">
    <citation type="submission" date="2019-07" db="EMBL/GenBank/DDBJ databases">
        <title>Genomics analysis of Aphanomyces spp. identifies a new class of oomycete effector associated with host adaptation.</title>
        <authorList>
            <person name="Gaulin E."/>
        </authorList>
    </citation>
    <scope>NUCLEOTIDE SEQUENCE [LARGE SCALE GENOMIC DNA]</scope>
    <source>
        <strain evidence="16 17">ATCC 201684</strain>
    </source>
</reference>
<dbReference type="FunFam" id="1.10.340.30:FF:000001">
    <property type="entry name" value="Endonuclease III"/>
    <property type="match status" value="1"/>
</dbReference>
<keyword evidence="11 13" id="KW-0456">Lyase</keyword>
<keyword evidence="13" id="KW-0496">Mitochondrion</keyword>
<keyword evidence="6 13" id="KW-0378">Hydrolase</keyword>
<dbReference type="Gene3D" id="1.10.1670.10">
    <property type="entry name" value="Helix-hairpin-Helix base-excision DNA repair enzymes (C-terminal)"/>
    <property type="match status" value="1"/>
</dbReference>
<evidence type="ECO:0000313" key="17">
    <source>
        <dbReference type="Proteomes" id="UP000481153"/>
    </source>
</evidence>